<comment type="subcellular location">
    <subcellularLocation>
        <location evidence="10">Cell membrane</location>
        <topology evidence="10">Multi-pass membrane protein</topology>
    </subcellularLocation>
    <subcellularLocation>
        <location evidence="1 12">Membrane</location>
        <topology evidence="1 12">Multi-pass membrane protein</topology>
    </subcellularLocation>
</comment>
<evidence type="ECO:0000313" key="14">
    <source>
        <dbReference type="EMBL" id="PPK48549.1"/>
    </source>
</evidence>
<dbReference type="Proteomes" id="UP000239863">
    <property type="component" value="Unassembled WGS sequence"/>
</dbReference>
<feature type="transmembrane region" description="Helical" evidence="10">
    <location>
        <begin position="305"/>
        <end position="323"/>
    </location>
</feature>
<comment type="caution">
    <text evidence="10">Lacks conserved residue(s) required for the propagation of feature annotation.</text>
</comment>
<dbReference type="STRING" id="37659.GCA_000703125_00693"/>
<dbReference type="GO" id="GO:0043952">
    <property type="term" value="P:protein transport by the Sec complex"/>
    <property type="evidence" value="ECO:0007669"/>
    <property type="project" value="UniProtKB-UniRule"/>
</dbReference>
<dbReference type="PANTHER" id="PTHR10906">
    <property type="entry name" value="SECY/SEC61-ALPHA FAMILY MEMBER"/>
    <property type="match status" value="1"/>
</dbReference>
<dbReference type="PROSITE" id="PS00755">
    <property type="entry name" value="SECY_1"/>
    <property type="match status" value="1"/>
</dbReference>
<evidence type="ECO:0000256" key="8">
    <source>
        <dbReference type="ARBA" id="ARBA00023136"/>
    </source>
</evidence>
<evidence type="ECO:0000256" key="13">
    <source>
        <dbReference type="RuleBase" id="RU004349"/>
    </source>
</evidence>
<keyword evidence="3 10" id="KW-0813">Transport</keyword>
<proteinExistence type="inferred from homology"/>
<dbReference type="PIRSF" id="PIRSF004557">
    <property type="entry name" value="SecY"/>
    <property type="match status" value="1"/>
</dbReference>
<organism evidence="14 15">
    <name type="scientific">Clostridium algidicarnis DSM 15099</name>
    <dbReference type="NCBI Taxonomy" id="1121295"/>
    <lineage>
        <taxon>Bacteria</taxon>
        <taxon>Bacillati</taxon>
        <taxon>Bacillota</taxon>
        <taxon>Clostridia</taxon>
        <taxon>Eubacteriales</taxon>
        <taxon>Clostridiaceae</taxon>
        <taxon>Clostridium</taxon>
    </lineage>
</organism>
<feature type="transmembrane region" description="Helical" evidence="10">
    <location>
        <begin position="210"/>
        <end position="230"/>
    </location>
</feature>
<keyword evidence="4 10" id="KW-0812">Transmembrane</keyword>
<feature type="transmembrane region" description="Helical" evidence="10">
    <location>
        <begin position="18"/>
        <end position="36"/>
    </location>
</feature>
<protein>
    <recommendedName>
        <fullName evidence="9 10">Protein translocase subunit SecY</fullName>
    </recommendedName>
</protein>
<evidence type="ECO:0000313" key="15">
    <source>
        <dbReference type="Proteomes" id="UP000239863"/>
    </source>
</evidence>
<dbReference type="Gene3D" id="1.10.3370.10">
    <property type="entry name" value="SecY subunit domain"/>
    <property type="match status" value="1"/>
</dbReference>
<dbReference type="InterPro" id="IPR026593">
    <property type="entry name" value="SecY"/>
</dbReference>
<dbReference type="AlphaFoldDB" id="A0A2S6FY57"/>
<keyword evidence="6 10" id="KW-1133">Transmembrane helix</keyword>
<sequence length="426" mass="47257">MLSTLRNAWKVPELRKRLIYTLFLIAIFRMGNHIPVPGIDTSRLADFAGQSGNLINFYDLISGGAFSTFSIFALGVVPYINASIIMQLLTIAIPQLEQLSKEGEDGRRKIQNITRYAAIPIGVLQAYGSFLLIQSQNAIKDASMMNVVMIILTLLAASTFLMWLGDMITVKGLGNGVSLIIFVNIISRFPNTIFKISSLKKGQYIGPVEIAVFVIVALALLLSVIGMSLAERRIPVQYAGKSVGNKVFKGQSSHIPISITSSAVIAIIFAMSVMQFPFTIGQFWPLSWFNKVIVNGRFSPFKNNSIMYIIFYAVLTIFFTWFYTQVTMKPEEMAENMSKSAGFIPGIRPGNATARYLERILDRISIIGGIFAAVIALFPIILENYTSFKGISFGGTMLLIMVGVSLDTLRQMESQLVMRHYQGFLK</sequence>
<dbReference type="OrthoDB" id="9809248at2"/>
<dbReference type="PROSITE" id="PS00756">
    <property type="entry name" value="SECY_2"/>
    <property type="match status" value="1"/>
</dbReference>
<reference evidence="14 15" key="1">
    <citation type="submission" date="2018-02" db="EMBL/GenBank/DDBJ databases">
        <title>Genomic Encyclopedia of Archaeal and Bacterial Type Strains, Phase II (KMG-II): from individual species to whole genera.</title>
        <authorList>
            <person name="Goeker M."/>
        </authorList>
    </citation>
    <scope>NUCLEOTIDE SEQUENCE [LARGE SCALE GENOMIC DNA]</scope>
    <source>
        <strain evidence="14 15">DSM 15099</strain>
    </source>
</reference>
<dbReference type="PRINTS" id="PR00303">
    <property type="entry name" value="SECYTRNLCASE"/>
</dbReference>
<keyword evidence="10" id="KW-1003">Cell membrane</keyword>
<keyword evidence="5 10" id="KW-0653">Protein transport</keyword>
<dbReference type="HAMAP" id="MF_01465">
    <property type="entry name" value="SecY"/>
    <property type="match status" value="1"/>
</dbReference>
<evidence type="ECO:0000256" key="9">
    <source>
        <dbReference type="ARBA" id="ARBA00039733"/>
    </source>
</evidence>
<evidence type="ECO:0000256" key="12">
    <source>
        <dbReference type="RuleBase" id="RU003484"/>
    </source>
</evidence>
<evidence type="ECO:0000256" key="3">
    <source>
        <dbReference type="ARBA" id="ARBA00022448"/>
    </source>
</evidence>
<dbReference type="RefSeq" id="WP_029451391.1">
    <property type="nucleotide sequence ID" value="NZ_PTIS01000006.1"/>
</dbReference>
<dbReference type="InterPro" id="IPR023201">
    <property type="entry name" value="SecY_dom_sf"/>
</dbReference>
<dbReference type="GO" id="GO:0065002">
    <property type="term" value="P:intracellular protein transmembrane transport"/>
    <property type="evidence" value="ECO:0007669"/>
    <property type="project" value="UniProtKB-UniRule"/>
</dbReference>
<comment type="similarity">
    <text evidence="2 10 13">Belongs to the SecY/SEC61-alpha family.</text>
</comment>
<accession>A0A2S6FY57</accession>
<comment type="subunit">
    <text evidence="10">Component of the Sec protein translocase complex. Heterotrimer consisting of SecY, SecE and SecG subunits. The heterotrimers can form oligomers, although 1 heterotrimer is thought to be able to translocate proteins. Interacts with the ribosome. Interacts with SecDF, and other proteins may be involved. Interacts with SecA.</text>
</comment>
<evidence type="ECO:0000256" key="5">
    <source>
        <dbReference type="ARBA" id="ARBA00022927"/>
    </source>
</evidence>
<feature type="transmembrane region" description="Helical" evidence="10">
    <location>
        <begin position="172"/>
        <end position="190"/>
    </location>
</feature>
<keyword evidence="7 10" id="KW-0811">Translocation</keyword>
<dbReference type="EMBL" id="PTIS01000006">
    <property type="protein sequence ID" value="PPK48549.1"/>
    <property type="molecule type" value="Genomic_DNA"/>
</dbReference>
<dbReference type="InterPro" id="IPR002208">
    <property type="entry name" value="SecY/SEC61-alpha"/>
</dbReference>
<feature type="transmembrane region" description="Helical" evidence="10">
    <location>
        <begin position="364"/>
        <end position="382"/>
    </location>
</feature>
<evidence type="ECO:0000256" key="7">
    <source>
        <dbReference type="ARBA" id="ARBA00023010"/>
    </source>
</evidence>
<feature type="transmembrane region" description="Helical" evidence="10">
    <location>
        <begin position="145"/>
        <end position="165"/>
    </location>
</feature>
<name>A0A2S6FY57_9CLOT</name>
<dbReference type="Pfam" id="PF00344">
    <property type="entry name" value="SecY"/>
    <property type="match status" value="1"/>
</dbReference>
<dbReference type="SUPFAM" id="SSF103491">
    <property type="entry name" value="Preprotein translocase SecY subunit"/>
    <property type="match status" value="1"/>
</dbReference>
<feature type="transmembrane region" description="Helical" evidence="10">
    <location>
        <begin position="113"/>
        <end position="133"/>
    </location>
</feature>
<comment type="function">
    <text evidence="10 11">The central subunit of the protein translocation channel SecYEG. Consists of two halves formed by TMs 1-5 and 6-10. These two domains form a lateral gate at the front which open onto the bilayer between TMs 2 and 7, and are clamped together by SecE at the back. The channel is closed by both a pore ring composed of hydrophobic SecY resides and a short helix (helix 2A) on the extracellular side of the membrane which forms a plug. The plug probably moves laterally to allow the channel to open. The ring and the pore may move independently.</text>
</comment>
<dbReference type="FunFam" id="1.10.3370.10:FF:000001">
    <property type="entry name" value="Preprotein translocase subunit SecY"/>
    <property type="match status" value="1"/>
</dbReference>
<evidence type="ECO:0000256" key="4">
    <source>
        <dbReference type="ARBA" id="ARBA00022692"/>
    </source>
</evidence>
<evidence type="ECO:0000256" key="2">
    <source>
        <dbReference type="ARBA" id="ARBA00005751"/>
    </source>
</evidence>
<dbReference type="GO" id="GO:0005886">
    <property type="term" value="C:plasma membrane"/>
    <property type="evidence" value="ECO:0007669"/>
    <property type="project" value="UniProtKB-SubCell"/>
</dbReference>
<gene>
    <name evidence="10" type="primary">secY</name>
    <name evidence="14" type="ORF">BD821_10671</name>
</gene>
<evidence type="ECO:0000256" key="10">
    <source>
        <dbReference type="HAMAP-Rule" id="MF_01465"/>
    </source>
</evidence>
<dbReference type="GO" id="GO:0006605">
    <property type="term" value="P:protein targeting"/>
    <property type="evidence" value="ECO:0007669"/>
    <property type="project" value="UniProtKB-UniRule"/>
</dbReference>
<dbReference type="GeneID" id="75089628"/>
<evidence type="ECO:0000256" key="11">
    <source>
        <dbReference type="RuleBase" id="RU000537"/>
    </source>
</evidence>
<evidence type="ECO:0000256" key="1">
    <source>
        <dbReference type="ARBA" id="ARBA00004141"/>
    </source>
</evidence>
<comment type="caution">
    <text evidence="14">The sequence shown here is derived from an EMBL/GenBank/DDBJ whole genome shotgun (WGS) entry which is preliminary data.</text>
</comment>
<keyword evidence="8 10" id="KW-0472">Membrane</keyword>
<evidence type="ECO:0000256" key="6">
    <source>
        <dbReference type="ARBA" id="ARBA00022989"/>
    </source>
</evidence>
<dbReference type="NCBIfam" id="TIGR00967">
    <property type="entry name" value="3a0501s007"/>
    <property type="match status" value="1"/>
</dbReference>
<dbReference type="InterPro" id="IPR030659">
    <property type="entry name" value="SecY_CS"/>
</dbReference>
<feature type="transmembrane region" description="Helical" evidence="10">
    <location>
        <begin position="263"/>
        <end position="285"/>
    </location>
</feature>
<feature type="transmembrane region" description="Helical" evidence="10">
    <location>
        <begin position="388"/>
        <end position="409"/>
    </location>
</feature>